<dbReference type="RefSeq" id="WP_116420826.1">
    <property type="nucleotide sequence ID" value="NZ_JAOAJA010000021.1"/>
</dbReference>
<dbReference type="AlphaFoldDB" id="A0A371QW67"/>
<accession>A0A371QW67</accession>
<comment type="caution">
    <text evidence="1">The sequence shown here is derived from an EMBL/GenBank/DDBJ whole genome shotgun (WGS) entry which is preliminary data.</text>
</comment>
<evidence type="ECO:0000313" key="2">
    <source>
        <dbReference type="EMBL" id="RFA96757.1"/>
    </source>
</evidence>
<proteinExistence type="predicted"/>
<organism evidence="1 3">
    <name type="scientific">Pyrobaculum aerophilum</name>
    <dbReference type="NCBI Taxonomy" id="13773"/>
    <lineage>
        <taxon>Archaea</taxon>
        <taxon>Thermoproteota</taxon>
        <taxon>Thermoprotei</taxon>
        <taxon>Thermoproteales</taxon>
        <taxon>Thermoproteaceae</taxon>
        <taxon>Pyrobaculum</taxon>
    </lineage>
</organism>
<dbReference type="EMBL" id="NMUE01000010">
    <property type="protein sequence ID" value="RFA96757.1"/>
    <property type="molecule type" value="Genomic_DNA"/>
</dbReference>
<protein>
    <submittedName>
        <fullName evidence="1">Uncharacterized protein</fullName>
    </submittedName>
</protein>
<reference evidence="3 4" key="1">
    <citation type="submission" date="2017-07" db="EMBL/GenBank/DDBJ databases">
        <title>Draft genome sequence of aerobic hyperthermophilic archaea, Pyrobaculum aerophilum YKB31 and YKB32.</title>
        <authorList>
            <person name="Mochizuki T."/>
            <person name="Berliner A.J."/>
            <person name="Yoshida-Takashima Y."/>
            <person name="Takaki Y."/>
            <person name="Nunoura T."/>
            <person name="Takai K."/>
        </authorList>
    </citation>
    <scope>NUCLEOTIDE SEQUENCE [LARGE SCALE GENOMIC DNA]</scope>
    <source>
        <strain evidence="2 4">YKB31</strain>
        <strain evidence="1 3">YKB32</strain>
    </source>
</reference>
<name>A0A371QW67_9CREN</name>
<dbReference type="Proteomes" id="UP000257123">
    <property type="component" value="Unassembled WGS sequence"/>
</dbReference>
<evidence type="ECO:0000313" key="1">
    <source>
        <dbReference type="EMBL" id="RFA94527.1"/>
    </source>
</evidence>
<dbReference type="Proteomes" id="UP000256877">
    <property type="component" value="Unassembled WGS sequence"/>
</dbReference>
<gene>
    <name evidence="2" type="ORF">CGL51_04365</name>
    <name evidence="1" type="ORF">CGL52_14315</name>
</gene>
<evidence type="ECO:0000313" key="4">
    <source>
        <dbReference type="Proteomes" id="UP000257123"/>
    </source>
</evidence>
<dbReference type="EMBL" id="NMUF01000083">
    <property type="protein sequence ID" value="RFA94527.1"/>
    <property type="molecule type" value="Genomic_DNA"/>
</dbReference>
<evidence type="ECO:0000313" key="3">
    <source>
        <dbReference type="Proteomes" id="UP000256877"/>
    </source>
</evidence>
<sequence length="110" mass="12245">MNPEYLAGVMCGEWAKVVDAIRWRAEDCPGRGWSGPLCRAVRVYQSFWRYRGGEIPLSAEALGLSASDIPLLLEAQRRFGRSAQFDALVVFYIDVLEKALLIDLAKALGL</sequence>